<dbReference type="Proteomes" id="UP000298061">
    <property type="component" value="Unassembled WGS sequence"/>
</dbReference>
<keyword evidence="3" id="KW-1185">Reference proteome</keyword>
<sequence length="486" mass="52701">MQRAAAAAVLATAIATSSSPASSLTHDKCDIAVVPAMRESPMDMQQPCANHVVNTISPHHATSPAHPAIDTTLIREPATSDTHAAMPIAIAMPQTHAAHACSEPHEPAPMANTHTAPHTPIPASSAPPTTADAAVDLATAIAHIGPPDLYLTSPSQDFELTTTCNDHDRSAPTRWAKSLDEIDDELLAQIVDHVQKLKRHKTHHLTSHDVPLMDMIPRMAHLVHEIDEALVEEIHEEGQREVRREARKEVRTEDRWREQAWKDGYEQGQWEGYQEGLEVTRTEVSMHIRVDATVQVDDTEPPHSLSIDMIPTCSPIDADIQIDDHTSTLSPPAFACSATPCIDLVTPRICTGVQSDAPARTPSPILHVHAGVQAGTSVPPPVPSVSTSDNTHPPRTLLPPSNDIHPYALTTIHNDSMSNHDHSLPYNDSDTSFTTAHMCLPSFSWADEASSLPTTGATLLISPPPRDFSVLRSSSARPFDSLKQRA</sequence>
<gene>
    <name evidence="2" type="ORF">EWM64_g10763</name>
</gene>
<dbReference type="EMBL" id="SFCI01003106">
    <property type="protein sequence ID" value="TFY73249.1"/>
    <property type="molecule type" value="Genomic_DNA"/>
</dbReference>
<evidence type="ECO:0000313" key="3">
    <source>
        <dbReference type="Proteomes" id="UP000298061"/>
    </source>
</evidence>
<organism evidence="2 3">
    <name type="scientific">Hericium alpestre</name>
    <dbReference type="NCBI Taxonomy" id="135208"/>
    <lineage>
        <taxon>Eukaryota</taxon>
        <taxon>Fungi</taxon>
        <taxon>Dikarya</taxon>
        <taxon>Basidiomycota</taxon>
        <taxon>Agaricomycotina</taxon>
        <taxon>Agaricomycetes</taxon>
        <taxon>Russulales</taxon>
        <taxon>Hericiaceae</taxon>
        <taxon>Hericium</taxon>
    </lineage>
</organism>
<proteinExistence type="predicted"/>
<evidence type="ECO:0000313" key="2">
    <source>
        <dbReference type="EMBL" id="TFY73249.1"/>
    </source>
</evidence>
<feature type="region of interest" description="Disordered" evidence="1">
    <location>
        <begin position="97"/>
        <end position="129"/>
    </location>
</feature>
<dbReference type="OrthoDB" id="3066047at2759"/>
<feature type="region of interest" description="Disordered" evidence="1">
    <location>
        <begin position="464"/>
        <end position="486"/>
    </location>
</feature>
<protein>
    <submittedName>
        <fullName evidence="2">Uncharacterized protein</fullName>
    </submittedName>
</protein>
<evidence type="ECO:0000256" key="1">
    <source>
        <dbReference type="SAM" id="MobiDB-lite"/>
    </source>
</evidence>
<reference evidence="2 3" key="1">
    <citation type="submission" date="2019-02" db="EMBL/GenBank/DDBJ databases">
        <title>Genome sequencing of the rare red list fungi Hericium alpestre (H. flagellum).</title>
        <authorList>
            <person name="Buettner E."/>
            <person name="Kellner H."/>
        </authorList>
    </citation>
    <scope>NUCLEOTIDE SEQUENCE [LARGE SCALE GENOMIC DNA]</scope>
    <source>
        <strain evidence="2 3">DSM 108284</strain>
    </source>
</reference>
<feature type="compositionally biased region" description="Low complexity" evidence="1">
    <location>
        <begin position="115"/>
        <end position="129"/>
    </location>
</feature>
<comment type="caution">
    <text evidence="2">The sequence shown here is derived from an EMBL/GenBank/DDBJ whole genome shotgun (WGS) entry which is preliminary data.</text>
</comment>
<feature type="region of interest" description="Disordered" evidence="1">
    <location>
        <begin position="373"/>
        <end position="403"/>
    </location>
</feature>
<accession>A0A4Y9ZIH6</accession>
<name>A0A4Y9ZIH6_9AGAM</name>
<dbReference type="AlphaFoldDB" id="A0A4Y9ZIH6"/>